<dbReference type="InterPro" id="IPR006120">
    <property type="entry name" value="Resolvase_HTH_dom"/>
</dbReference>
<dbReference type="InterPro" id="IPR006119">
    <property type="entry name" value="Resolv_N"/>
</dbReference>
<dbReference type="Gene3D" id="1.10.10.60">
    <property type="entry name" value="Homeodomain-like"/>
    <property type="match status" value="1"/>
</dbReference>
<dbReference type="GO" id="GO:0000150">
    <property type="term" value="F:DNA strand exchange activity"/>
    <property type="evidence" value="ECO:0007669"/>
    <property type="project" value="InterPro"/>
</dbReference>
<evidence type="ECO:0000313" key="2">
    <source>
        <dbReference type="EMBL" id="EOO61574.1"/>
    </source>
</evidence>
<name>A0A9W5V5X5_BACCE</name>
<feature type="domain" description="Resolvase/invertase-type recombinase catalytic" evidence="1">
    <location>
        <begin position="1"/>
        <end position="21"/>
    </location>
</feature>
<sequence>MERNFIRERTMAGKLRAREHGVKFGRKGKNKDLVDHAIDLWKTGKYTIKQIEKKTTVTKSTLYREIEKRGLMKES</sequence>
<reference evidence="2 3" key="1">
    <citation type="submission" date="2012-12" db="EMBL/GenBank/DDBJ databases">
        <title>The Genome Sequence of Bacillus cereus VD196.</title>
        <authorList>
            <consortium name="The Broad Institute Genome Sequencing Platform"/>
            <consortium name="The Broad Institute Genome Sequencing Center for Infectious Disease"/>
            <person name="Feldgarden M."/>
            <person name="Van der Auwera G.A."/>
            <person name="Mahillon J."/>
            <person name="Duprez V."/>
            <person name="Timmery S."/>
            <person name="Mattelet C."/>
            <person name="Dierick K."/>
            <person name="Sun M."/>
            <person name="Yu Z."/>
            <person name="Zhu L."/>
            <person name="Hu X."/>
            <person name="Shank E.B."/>
            <person name="Swiecicka I."/>
            <person name="Hansen B.M."/>
            <person name="Andrup L."/>
            <person name="Walker B."/>
            <person name="Young S.K."/>
            <person name="Zeng Q."/>
            <person name="Gargeya S."/>
            <person name="Fitzgerald M."/>
            <person name="Haas B."/>
            <person name="Abouelleil A."/>
            <person name="Alvarado L."/>
            <person name="Arachchi H.M."/>
            <person name="Berlin A.M."/>
            <person name="Chapman S.B."/>
            <person name="Dewar J."/>
            <person name="Goldberg J."/>
            <person name="Griggs A."/>
            <person name="Gujja S."/>
            <person name="Hansen M."/>
            <person name="Howarth C."/>
            <person name="Imamovic A."/>
            <person name="Larimer J."/>
            <person name="McCowan C."/>
            <person name="Murphy C."/>
            <person name="Neiman D."/>
            <person name="Pearson M."/>
            <person name="Priest M."/>
            <person name="Roberts A."/>
            <person name="Saif S."/>
            <person name="Shea T."/>
            <person name="Sisk P."/>
            <person name="Sykes S."/>
            <person name="Wortman J."/>
            <person name="Nusbaum C."/>
            <person name="Birren B."/>
        </authorList>
    </citation>
    <scope>NUCLEOTIDE SEQUENCE [LARGE SCALE GENOMIC DNA]</scope>
    <source>
        <strain evidence="2 3">VD196</strain>
    </source>
</reference>
<evidence type="ECO:0000259" key="1">
    <source>
        <dbReference type="PROSITE" id="PS51736"/>
    </source>
</evidence>
<gene>
    <name evidence="2" type="ORF">IKE_05892</name>
</gene>
<dbReference type="Pfam" id="PF02796">
    <property type="entry name" value="HTH_7"/>
    <property type="match status" value="1"/>
</dbReference>
<dbReference type="Proteomes" id="UP000014023">
    <property type="component" value="Unassembled WGS sequence"/>
</dbReference>
<dbReference type="GO" id="GO:0003677">
    <property type="term" value="F:DNA binding"/>
    <property type="evidence" value="ECO:0007669"/>
    <property type="project" value="InterPro"/>
</dbReference>
<dbReference type="EMBL" id="AHFL01000063">
    <property type="protein sequence ID" value="EOO61574.1"/>
    <property type="molecule type" value="Genomic_DNA"/>
</dbReference>
<comment type="caution">
    <text evidence="2">The sequence shown here is derived from an EMBL/GenBank/DDBJ whole genome shotgun (WGS) entry which is preliminary data.</text>
</comment>
<organism evidence="2 3">
    <name type="scientific">Bacillus cereus VD196</name>
    <dbReference type="NCBI Taxonomy" id="1053243"/>
    <lineage>
        <taxon>Bacteria</taxon>
        <taxon>Bacillati</taxon>
        <taxon>Bacillota</taxon>
        <taxon>Bacilli</taxon>
        <taxon>Bacillales</taxon>
        <taxon>Bacillaceae</taxon>
        <taxon>Bacillus</taxon>
        <taxon>Bacillus cereus group</taxon>
    </lineage>
</organism>
<evidence type="ECO:0000313" key="3">
    <source>
        <dbReference type="Proteomes" id="UP000014023"/>
    </source>
</evidence>
<proteinExistence type="predicted"/>
<protein>
    <recommendedName>
        <fullName evidence="1">Resolvase/invertase-type recombinase catalytic domain-containing protein</fullName>
    </recommendedName>
</protein>
<dbReference type="PROSITE" id="PS51736">
    <property type="entry name" value="RECOMBINASES_3"/>
    <property type="match status" value="1"/>
</dbReference>
<dbReference type="AlphaFoldDB" id="A0A9W5V5X5"/>
<accession>A0A9W5V5X5</accession>